<accession>A0ABT2ERS2</accession>
<reference evidence="3 4" key="1">
    <citation type="submission" date="2022-08" db="EMBL/GenBank/DDBJ databases">
        <title>Bacterial and archaeal communities from various locations to study Microbial Dark Matter (Phase II).</title>
        <authorList>
            <person name="Stepanauskas R."/>
        </authorList>
    </citation>
    <scope>NUCLEOTIDE SEQUENCE [LARGE SCALE GENOMIC DNA]</scope>
    <source>
        <strain evidence="3 4">PD1</strain>
    </source>
</reference>
<dbReference type="InterPro" id="IPR028994">
    <property type="entry name" value="Integrin_alpha_N"/>
</dbReference>
<name>A0ABT2ERS2_9BACT</name>
<dbReference type="Proteomes" id="UP001204798">
    <property type="component" value="Unassembled WGS sequence"/>
</dbReference>
<keyword evidence="3" id="KW-0456">Lyase</keyword>
<sequence>MKGKFLVGLWCGICGIVVAFASFTEPAPPLRRMEKLGRGLVAIPLGDGQVYISWRILGTDPEDIAFNLYRVVEGSAPARVNKRPIADTTDFVDKDVDLTRPVFYFVRPIVKGKEGPPSKPFRLPANPPIRQYIAIPLKPLPDPKENLSVHRVGIGDLDGDGEYDFVVIRPAGGKDPAQVRPSPTTFKVEAYLRDGTFLWRMDLGWNIEHGVHYFPLVVYDLDGDGKAEVICKTAEGTIFGDGTMIGDTDGDGRTDYRNERGTVLEGPEFLSVIDGLTGKELARAPWIPRGRISDWGDNYGNRVNRNLLAVAYLDGIRPSIIVFRGYYALTKVEAWDYRDGKLIKRWSWSNEKLPKEWWGQGYHNVRIGDVDSDGRDEILHGCMLIDDDGREVYTTSLGHGDRFHLTDIDPDRPGLEVFACHESPVACRGMGVELHCARTGKILWGPPEPTTGDVGRAMTADIDPRFTGMECWGAGGGARWLFSCKGQVISTAPQMPYCNFGIWWDGDLLRELMDIHRGRGVVVIDKWDYENAKVVNLFTAPAQGAYNAPLAYGDILGDWREEVITYADGELRIYTTTIPAQQRLYTFMHDPIYRIDVALQTMGYMQAHHPSFFVGVGMKRPPRPRIFTGETETAKAFILIDRPK</sequence>
<dbReference type="InterPro" id="IPR013783">
    <property type="entry name" value="Ig-like_fold"/>
</dbReference>
<comment type="caution">
    <text evidence="3">The sequence shown here is derived from an EMBL/GenBank/DDBJ whole genome shotgun (WGS) entry which is preliminary data.</text>
</comment>
<dbReference type="InterPro" id="IPR011047">
    <property type="entry name" value="Quinoprotein_ADH-like_sf"/>
</dbReference>
<evidence type="ECO:0000313" key="3">
    <source>
        <dbReference type="EMBL" id="MCS3920111.1"/>
    </source>
</evidence>
<evidence type="ECO:0000259" key="1">
    <source>
        <dbReference type="Pfam" id="PF18370"/>
    </source>
</evidence>
<dbReference type="Pfam" id="PF21348">
    <property type="entry name" value="RGL11_C"/>
    <property type="match status" value="1"/>
</dbReference>
<feature type="domain" description="Rhamnogalacturonan lyase family 11 C-terminal" evidence="2">
    <location>
        <begin position="152"/>
        <end position="624"/>
    </location>
</feature>
<keyword evidence="4" id="KW-1185">Reference proteome</keyword>
<proteinExistence type="predicted"/>
<dbReference type="InterPro" id="IPR049366">
    <property type="entry name" value="RGL11_C"/>
</dbReference>
<evidence type="ECO:0000313" key="4">
    <source>
        <dbReference type="Proteomes" id="UP001204798"/>
    </source>
</evidence>
<dbReference type="InterPro" id="IPR041624">
    <property type="entry name" value="RGI_lyase"/>
</dbReference>
<dbReference type="InterPro" id="IPR034641">
    <property type="entry name" value="RGL11"/>
</dbReference>
<protein>
    <submittedName>
        <fullName evidence="3">Rhamnogalacturonan endolyase</fullName>
        <ecNumber evidence="3">4.2.2.23</ecNumber>
    </submittedName>
</protein>
<dbReference type="PANTHER" id="PTHR43118:SF1">
    <property type="entry name" value="RHAMNOGALACTURONAN LYASE (EUROFUNG)"/>
    <property type="match status" value="1"/>
</dbReference>
<evidence type="ECO:0000259" key="2">
    <source>
        <dbReference type="Pfam" id="PF21348"/>
    </source>
</evidence>
<dbReference type="RefSeq" id="WP_259097775.1">
    <property type="nucleotide sequence ID" value="NZ_CP130454.1"/>
</dbReference>
<dbReference type="EC" id="4.2.2.23" evidence="3"/>
<dbReference type="Pfam" id="PF18370">
    <property type="entry name" value="RGI_lyase"/>
    <property type="match status" value="1"/>
</dbReference>
<dbReference type="PANTHER" id="PTHR43118">
    <property type="entry name" value="RHAMNOGALACTURONAN LYASE (EUROFUNG)"/>
    <property type="match status" value="1"/>
</dbReference>
<dbReference type="SUPFAM" id="SSF50998">
    <property type="entry name" value="Quinoprotein alcohol dehydrogenase-like"/>
    <property type="match status" value="1"/>
</dbReference>
<gene>
    <name evidence="3" type="ORF">M2350_002528</name>
</gene>
<organism evidence="3 4">
    <name type="scientific">Candidatus Fervidibacter sacchari</name>
    <dbReference type="NCBI Taxonomy" id="1448929"/>
    <lineage>
        <taxon>Bacteria</taxon>
        <taxon>Candidatus Fervidibacterota</taxon>
        <taxon>Candidatus Fervidibacter</taxon>
    </lineage>
</organism>
<dbReference type="Gene3D" id="2.60.40.10">
    <property type="entry name" value="Immunoglobulins"/>
    <property type="match status" value="1"/>
</dbReference>
<feature type="domain" description="Rhamnogalacturonan I lyase beta-sheet" evidence="1">
    <location>
        <begin position="31"/>
        <end position="120"/>
    </location>
</feature>
<dbReference type="EMBL" id="JANUCP010000004">
    <property type="protein sequence ID" value="MCS3920111.1"/>
    <property type="molecule type" value="Genomic_DNA"/>
</dbReference>
<dbReference type="CDD" id="cd10318">
    <property type="entry name" value="RGL11"/>
    <property type="match status" value="1"/>
</dbReference>
<dbReference type="GO" id="GO:0102210">
    <property type="term" value="F:rhamnogalacturonan endolyase activity"/>
    <property type="evidence" value="ECO:0007669"/>
    <property type="project" value="UniProtKB-EC"/>
</dbReference>
<dbReference type="SUPFAM" id="SSF69318">
    <property type="entry name" value="Integrin alpha N-terminal domain"/>
    <property type="match status" value="1"/>
</dbReference>